<protein>
    <recommendedName>
        <fullName evidence="4">Small-conductance mechanosensitive ion channel</fullName>
    </recommendedName>
</protein>
<dbReference type="Gene3D" id="1.10.287.1260">
    <property type="match status" value="1"/>
</dbReference>
<comment type="caution">
    <text evidence="2">The sequence shown here is derived from an EMBL/GenBank/DDBJ whole genome shotgun (WGS) entry which is preliminary data.</text>
</comment>
<feature type="transmembrane region" description="Helical" evidence="1">
    <location>
        <begin position="69"/>
        <end position="88"/>
    </location>
</feature>
<dbReference type="InterPro" id="IPR008910">
    <property type="entry name" value="MSC_TM_helix"/>
</dbReference>
<gene>
    <name evidence="2" type="ORF">A2209_03550</name>
</gene>
<keyword evidence="1" id="KW-0812">Transmembrane</keyword>
<evidence type="ECO:0000313" key="2">
    <source>
        <dbReference type="EMBL" id="OGK64638.1"/>
    </source>
</evidence>
<dbReference type="EMBL" id="MGBG01000018">
    <property type="protein sequence ID" value="OGK64638.1"/>
    <property type="molecule type" value="Genomic_DNA"/>
</dbReference>
<feature type="transmembrane region" description="Helical" evidence="1">
    <location>
        <begin position="22"/>
        <end position="49"/>
    </location>
</feature>
<sequence>MNPVIDVFASFYKKTLLYLPNFFYGLLVLILGLLLSSIVKQLFISLVSFIKLSKLLKNAKIANEKTISVWIEVLAELLRWVTVILFLMPTVEVWGLSRMVTVLNSLLFYLPNVIVAVIVGLIGYIVANLAYDIVLNSVNTLQKGFAKTIAAGARSSIIVFTSLIILNQLGVAQDLIRILFTGIVFMLALAGGLAFGLGGKEFAQTLLKNLLKELKK</sequence>
<accession>A0A1F7K9T9</accession>
<proteinExistence type="predicted"/>
<feature type="transmembrane region" description="Helical" evidence="1">
    <location>
        <begin position="151"/>
        <end position="169"/>
    </location>
</feature>
<keyword evidence="1" id="KW-1133">Transmembrane helix</keyword>
<name>A0A1F7K9T9_9BACT</name>
<dbReference type="AlphaFoldDB" id="A0A1F7K9T9"/>
<organism evidence="2 3">
    <name type="scientific">Candidatus Roizmanbacteria bacterium RIFOXYA1_FULL_41_12</name>
    <dbReference type="NCBI Taxonomy" id="1802082"/>
    <lineage>
        <taxon>Bacteria</taxon>
        <taxon>Candidatus Roizmaniibacteriota</taxon>
    </lineage>
</organism>
<evidence type="ECO:0000256" key="1">
    <source>
        <dbReference type="SAM" id="Phobius"/>
    </source>
</evidence>
<dbReference type="Proteomes" id="UP000178450">
    <property type="component" value="Unassembled WGS sequence"/>
</dbReference>
<dbReference type="Pfam" id="PF05552">
    <property type="entry name" value="MS_channel_1st_1"/>
    <property type="match status" value="2"/>
</dbReference>
<evidence type="ECO:0008006" key="4">
    <source>
        <dbReference type="Google" id="ProtNLM"/>
    </source>
</evidence>
<reference evidence="2 3" key="1">
    <citation type="journal article" date="2016" name="Nat. Commun.">
        <title>Thousands of microbial genomes shed light on interconnected biogeochemical processes in an aquifer system.</title>
        <authorList>
            <person name="Anantharaman K."/>
            <person name="Brown C.T."/>
            <person name="Hug L.A."/>
            <person name="Sharon I."/>
            <person name="Castelle C.J."/>
            <person name="Probst A.J."/>
            <person name="Thomas B.C."/>
            <person name="Singh A."/>
            <person name="Wilkins M.J."/>
            <person name="Karaoz U."/>
            <person name="Brodie E.L."/>
            <person name="Williams K.H."/>
            <person name="Hubbard S.S."/>
            <person name="Banfield J.F."/>
        </authorList>
    </citation>
    <scope>NUCLEOTIDE SEQUENCE [LARGE SCALE GENOMIC DNA]</scope>
</reference>
<evidence type="ECO:0000313" key="3">
    <source>
        <dbReference type="Proteomes" id="UP000178450"/>
    </source>
</evidence>
<feature type="transmembrane region" description="Helical" evidence="1">
    <location>
        <begin position="175"/>
        <end position="198"/>
    </location>
</feature>
<keyword evidence="1" id="KW-0472">Membrane</keyword>
<feature type="transmembrane region" description="Helical" evidence="1">
    <location>
        <begin position="108"/>
        <end position="131"/>
    </location>
</feature>